<name>A0A2Y9BJC4_9FIRM</name>
<dbReference type="Proteomes" id="UP000245845">
    <property type="component" value="Unassembled WGS sequence"/>
</dbReference>
<organism evidence="1 2">
    <name type="scientific">Faecalicatena orotica</name>
    <dbReference type="NCBI Taxonomy" id="1544"/>
    <lineage>
        <taxon>Bacteria</taxon>
        <taxon>Bacillati</taxon>
        <taxon>Bacillota</taxon>
        <taxon>Clostridia</taxon>
        <taxon>Lachnospirales</taxon>
        <taxon>Lachnospiraceae</taxon>
        <taxon>Faecalicatena</taxon>
    </lineage>
</organism>
<dbReference type="RefSeq" id="WP_109732842.1">
    <property type="nucleotide sequence ID" value="NZ_BAAACK010000005.1"/>
</dbReference>
<dbReference type="AlphaFoldDB" id="A0A2Y9BJC4"/>
<dbReference type="InterPro" id="IPR009412">
    <property type="entry name" value="DUF1062"/>
</dbReference>
<comment type="caution">
    <text evidence="1">The sequence shown here is derived from an EMBL/GenBank/DDBJ whole genome shotgun (WGS) entry which is preliminary data.</text>
</comment>
<dbReference type="OrthoDB" id="9810886at2"/>
<accession>A0A2Y9BJC4</accession>
<protein>
    <recommendedName>
        <fullName evidence="3">DUF1062 domain-containing protein</fullName>
    </recommendedName>
</protein>
<dbReference type="Pfam" id="PF06353">
    <property type="entry name" value="DUF1062"/>
    <property type="match status" value="1"/>
</dbReference>
<dbReference type="EMBL" id="QGDL01000013">
    <property type="protein sequence ID" value="PWJ23660.1"/>
    <property type="molecule type" value="Genomic_DNA"/>
</dbReference>
<evidence type="ECO:0000313" key="1">
    <source>
        <dbReference type="EMBL" id="PWJ23660.1"/>
    </source>
</evidence>
<reference evidence="1 2" key="1">
    <citation type="submission" date="2018-05" db="EMBL/GenBank/DDBJ databases">
        <title>The Hungate 1000. A catalogue of reference genomes from the rumen microbiome.</title>
        <authorList>
            <person name="Kelly W."/>
        </authorList>
    </citation>
    <scope>NUCLEOTIDE SEQUENCE [LARGE SCALE GENOMIC DNA]</scope>
    <source>
        <strain evidence="1 2">NLAE-zl-C242</strain>
    </source>
</reference>
<evidence type="ECO:0008006" key="3">
    <source>
        <dbReference type="Google" id="ProtNLM"/>
    </source>
</evidence>
<gene>
    <name evidence="1" type="ORF">A8806_11393</name>
</gene>
<sequence length="189" mass="21851">MQQIVWVVQYSTPPLALKYCKKCQKKTEHASSGRFRVNAQGKYLDIWLIYKCKNCRTTWNLPLYSRIKPESIDNRLLEQFYSNDVSLALQYAFSTWLLQTNGAEIVLPDYQILGPHPDSGTTVELQITSRYSLPVKVSQILREKLGLSSRELEKLITDGRIQNISLKGLKKCKLNQEITLYIDMSTPYK</sequence>
<keyword evidence="2" id="KW-1185">Reference proteome</keyword>
<evidence type="ECO:0000313" key="2">
    <source>
        <dbReference type="Proteomes" id="UP000245845"/>
    </source>
</evidence>
<proteinExistence type="predicted"/>